<reference evidence="1" key="1">
    <citation type="submission" date="2023-11" db="EMBL/GenBank/DDBJ databases">
        <authorList>
            <person name="Poullet M."/>
        </authorList>
    </citation>
    <scope>NUCLEOTIDE SEQUENCE</scope>
    <source>
        <strain evidence="1">E1834</strain>
    </source>
</reference>
<dbReference type="EMBL" id="CAVMJV010000036">
    <property type="protein sequence ID" value="CAK5078638.1"/>
    <property type="molecule type" value="Genomic_DNA"/>
</dbReference>
<evidence type="ECO:0000313" key="2">
    <source>
        <dbReference type="Proteomes" id="UP001497535"/>
    </source>
</evidence>
<protein>
    <submittedName>
        <fullName evidence="1">Uncharacterized protein</fullName>
    </submittedName>
</protein>
<sequence>MLLVVSIVYCDLVGHGKHELVNGKIVKLRGNTKIAEKPVDLELYKSKAGSCDVEMNKEGDM</sequence>
<dbReference type="Proteomes" id="UP001497535">
    <property type="component" value="Unassembled WGS sequence"/>
</dbReference>
<name>A0ACB0ZJZ7_MELEN</name>
<proteinExistence type="predicted"/>
<evidence type="ECO:0000313" key="1">
    <source>
        <dbReference type="EMBL" id="CAK5078638.1"/>
    </source>
</evidence>
<comment type="caution">
    <text evidence="1">The sequence shown here is derived from an EMBL/GenBank/DDBJ whole genome shotgun (WGS) entry which is preliminary data.</text>
</comment>
<organism evidence="1 2">
    <name type="scientific">Meloidogyne enterolobii</name>
    <name type="common">Root-knot nematode worm</name>
    <name type="synonym">Meloidogyne mayaguensis</name>
    <dbReference type="NCBI Taxonomy" id="390850"/>
    <lineage>
        <taxon>Eukaryota</taxon>
        <taxon>Metazoa</taxon>
        <taxon>Ecdysozoa</taxon>
        <taxon>Nematoda</taxon>
        <taxon>Chromadorea</taxon>
        <taxon>Rhabditida</taxon>
        <taxon>Tylenchina</taxon>
        <taxon>Tylenchomorpha</taxon>
        <taxon>Tylenchoidea</taxon>
        <taxon>Meloidogynidae</taxon>
        <taxon>Meloidogyninae</taxon>
        <taxon>Meloidogyne</taxon>
    </lineage>
</organism>
<gene>
    <name evidence="1" type="ORF">MENTE1834_LOCUS25708</name>
</gene>
<keyword evidence="2" id="KW-1185">Reference proteome</keyword>
<accession>A0ACB0ZJZ7</accession>